<dbReference type="EMBL" id="JBHTKA010000001">
    <property type="protein sequence ID" value="MFD0997696.1"/>
    <property type="molecule type" value="Genomic_DNA"/>
</dbReference>
<evidence type="ECO:0000313" key="3">
    <source>
        <dbReference type="EMBL" id="MFD0997696.1"/>
    </source>
</evidence>
<dbReference type="InterPro" id="IPR040559">
    <property type="entry name" value="CdiA_C"/>
</dbReference>
<dbReference type="NCBIfam" id="TIGR01641">
    <property type="entry name" value="phageSPP1_gp7"/>
    <property type="match status" value="1"/>
</dbReference>
<evidence type="ECO:0000259" key="2">
    <source>
        <dbReference type="Pfam" id="PF18451"/>
    </source>
</evidence>
<reference evidence="4" key="1">
    <citation type="journal article" date="2019" name="Int. J. Syst. Evol. Microbiol.">
        <title>The Global Catalogue of Microorganisms (GCM) 10K type strain sequencing project: providing services to taxonomists for standard genome sequencing and annotation.</title>
        <authorList>
            <consortium name="The Broad Institute Genomics Platform"/>
            <consortium name="The Broad Institute Genome Sequencing Center for Infectious Disease"/>
            <person name="Wu L."/>
            <person name="Ma J."/>
        </authorList>
    </citation>
    <scope>NUCLEOTIDE SEQUENCE [LARGE SCALE GENOMIC DNA]</scope>
    <source>
        <strain evidence="4">CCUG 58938</strain>
    </source>
</reference>
<comment type="caution">
    <text evidence="3">The sequence shown here is derived from an EMBL/GenBank/DDBJ whole genome shotgun (WGS) entry which is preliminary data.</text>
</comment>
<evidence type="ECO:0000259" key="1">
    <source>
        <dbReference type="Pfam" id="PF04233"/>
    </source>
</evidence>
<keyword evidence="4" id="KW-1185">Reference proteome</keyword>
<proteinExistence type="predicted"/>
<feature type="domain" description="Phage head morphogenesis" evidence="1">
    <location>
        <begin position="36"/>
        <end position="125"/>
    </location>
</feature>
<dbReference type="Gene3D" id="3.40.1350.120">
    <property type="match status" value="1"/>
</dbReference>
<dbReference type="Pfam" id="PF04233">
    <property type="entry name" value="Phage_Mu_F"/>
    <property type="match status" value="1"/>
</dbReference>
<dbReference type="InterPro" id="IPR006528">
    <property type="entry name" value="Phage_head_morphogenesis_dom"/>
</dbReference>
<organism evidence="3 4">
    <name type="scientific">Ohtaekwangia kribbensis</name>
    <dbReference type="NCBI Taxonomy" id="688913"/>
    <lineage>
        <taxon>Bacteria</taxon>
        <taxon>Pseudomonadati</taxon>
        <taxon>Bacteroidota</taxon>
        <taxon>Cytophagia</taxon>
        <taxon>Cytophagales</taxon>
        <taxon>Fulvivirgaceae</taxon>
        <taxon>Ohtaekwangia</taxon>
    </lineage>
</organism>
<name>A0ABW3JXQ3_9BACT</name>
<dbReference type="Pfam" id="PF18451">
    <property type="entry name" value="CdiA_C"/>
    <property type="match status" value="1"/>
</dbReference>
<dbReference type="RefSeq" id="WP_377573112.1">
    <property type="nucleotide sequence ID" value="NZ_JBHTKA010000001.1"/>
</dbReference>
<evidence type="ECO:0000313" key="4">
    <source>
        <dbReference type="Proteomes" id="UP001597112"/>
    </source>
</evidence>
<sequence>MRYNTFVTSVFKQHHFALDMARELFDDNGEIRSFGAFKKAVKDKVDPNYNKNWLRTEYNTAYASGQMARKWQTYVRKGGYIRYVAVMDQRVRYDHANMNGARYPVDHPFWLNHYPPNGWNCRCTTRWDGTEGELIPAKYIDPVPKMFQNNVGITGLVFNDSPYFTVDGAFKEAAEKLFGFKPPVDLDRYEANVQLYSLLSEDKNYKLSFVDNLTGGFIFRHIKTGANDLAQNIAASKALARRGDSVIIREVLTQHGLKNPDIILSGITTEIKTNETSTINAIDSALRRAKRQAEVIVLNINSSMNPERVEQAIYNRVRRTTAIKRVIVVYKDVAYDLTYEEIINQTFYGKIGK</sequence>
<feature type="domain" description="tRNA nuclease CdiA C-terminal" evidence="2">
    <location>
        <begin position="258"/>
        <end position="332"/>
    </location>
</feature>
<accession>A0ABW3JXQ3</accession>
<dbReference type="Proteomes" id="UP001597112">
    <property type="component" value="Unassembled WGS sequence"/>
</dbReference>
<protein>
    <submittedName>
        <fullName evidence="3">Phage minor head protein</fullName>
    </submittedName>
</protein>
<gene>
    <name evidence="3" type="ORF">ACFQ21_00190</name>
</gene>